<evidence type="ECO:0000313" key="3">
    <source>
        <dbReference type="Proteomes" id="UP001201262"/>
    </source>
</evidence>
<dbReference type="RefSeq" id="XP_046072693.1">
    <property type="nucleotide sequence ID" value="XM_046210155.1"/>
</dbReference>
<feature type="non-terminal residue" evidence="2">
    <location>
        <position position="215"/>
    </location>
</feature>
<comment type="caution">
    <text evidence="2">The sequence shown here is derived from an EMBL/GenBank/DDBJ whole genome shotgun (WGS) entry which is preliminary data.</text>
</comment>
<reference evidence="2" key="1">
    <citation type="submission" date="2021-12" db="EMBL/GenBank/DDBJ databases">
        <title>Convergent genome expansion in fungi linked to evolution of root-endophyte symbiosis.</title>
        <authorList>
            <consortium name="DOE Joint Genome Institute"/>
            <person name="Ke Y.-H."/>
            <person name="Bonito G."/>
            <person name="Liao H.-L."/>
            <person name="Looney B."/>
            <person name="Rojas-Flechas A."/>
            <person name="Nash J."/>
            <person name="Hameed K."/>
            <person name="Schadt C."/>
            <person name="Martin F."/>
            <person name="Crous P.W."/>
            <person name="Miettinen O."/>
            <person name="Magnuson J.K."/>
            <person name="Labbe J."/>
            <person name="Jacobson D."/>
            <person name="Doktycz M.J."/>
            <person name="Veneault-Fourrey C."/>
            <person name="Kuo A."/>
            <person name="Mondo S."/>
            <person name="Calhoun S."/>
            <person name="Riley R."/>
            <person name="Ohm R."/>
            <person name="LaButti K."/>
            <person name="Andreopoulos B."/>
            <person name="Pangilinan J."/>
            <person name="Nolan M."/>
            <person name="Tritt A."/>
            <person name="Clum A."/>
            <person name="Lipzen A."/>
            <person name="Daum C."/>
            <person name="Barry K."/>
            <person name="Grigoriev I.V."/>
            <person name="Vilgalys R."/>
        </authorList>
    </citation>
    <scope>NUCLEOTIDE SEQUENCE</scope>
    <source>
        <strain evidence="2">PMI_201</strain>
    </source>
</reference>
<accession>A0AAD4KTM8</accession>
<feature type="transmembrane region" description="Helical" evidence="1">
    <location>
        <begin position="103"/>
        <end position="126"/>
    </location>
</feature>
<dbReference type="InterPro" id="IPR053247">
    <property type="entry name" value="GPCR_GPR1/git3-like"/>
</dbReference>
<evidence type="ECO:0000313" key="2">
    <source>
        <dbReference type="EMBL" id="KAH8697992.1"/>
    </source>
</evidence>
<sequence length="215" mass="24181">CPTPLLDESLYPNNNRDLVDSKHLLAWCALGVMPFMILLLITFMVLPKETTDRHYLTTIPILAIIIINLAWLMTFSSSQKYCQDPITPGDISSDSFCGPSMSLLLLGCFILLISCFFRSVALHIFVCWEVKPGRLFRIISLTVIFVGSVAFVAIALTMTGLAYEYGKICYLLPNHDRETLWVPVLAISVSALFLQLITMTYCSYIVVKSLLQDRN</sequence>
<dbReference type="AlphaFoldDB" id="A0AAD4KTM8"/>
<dbReference type="GeneID" id="70240442"/>
<dbReference type="Proteomes" id="UP001201262">
    <property type="component" value="Unassembled WGS sequence"/>
</dbReference>
<proteinExistence type="predicted"/>
<dbReference type="PANTHER" id="PTHR42058:SF1">
    <property type="entry name" value="G-PROTEIN COUPLED RECEPTORS FAMILY 2 PROFILE 2 DOMAIN-CONTAINING PROTEIN"/>
    <property type="match status" value="1"/>
</dbReference>
<feature type="transmembrane region" description="Helical" evidence="1">
    <location>
        <begin position="24"/>
        <end position="46"/>
    </location>
</feature>
<dbReference type="EMBL" id="JAJTJA010000006">
    <property type="protein sequence ID" value="KAH8697992.1"/>
    <property type="molecule type" value="Genomic_DNA"/>
</dbReference>
<feature type="non-terminal residue" evidence="2">
    <location>
        <position position="1"/>
    </location>
</feature>
<gene>
    <name evidence="2" type="ORF">BGW36DRAFT_272295</name>
</gene>
<keyword evidence="3" id="KW-1185">Reference proteome</keyword>
<name>A0AAD4KTM8_9EURO</name>
<keyword evidence="1" id="KW-1133">Transmembrane helix</keyword>
<keyword evidence="1" id="KW-0472">Membrane</keyword>
<protein>
    <submittedName>
        <fullName evidence="2">Uncharacterized protein</fullName>
    </submittedName>
</protein>
<feature type="transmembrane region" description="Helical" evidence="1">
    <location>
        <begin position="55"/>
        <end position="73"/>
    </location>
</feature>
<evidence type="ECO:0000256" key="1">
    <source>
        <dbReference type="SAM" id="Phobius"/>
    </source>
</evidence>
<dbReference type="PANTHER" id="PTHR42058">
    <property type="entry name" value="G_PROTEIN_RECEP_F2_4 DOMAIN-CONTAINING PROTEIN"/>
    <property type="match status" value="1"/>
</dbReference>
<keyword evidence="1" id="KW-0812">Transmembrane</keyword>
<feature type="transmembrane region" description="Helical" evidence="1">
    <location>
        <begin position="181"/>
        <end position="207"/>
    </location>
</feature>
<organism evidence="2 3">
    <name type="scientific">Talaromyces proteolyticus</name>
    <dbReference type="NCBI Taxonomy" id="1131652"/>
    <lineage>
        <taxon>Eukaryota</taxon>
        <taxon>Fungi</taxon>
        <taxon>Dikarya</taxon>
        <taxon>Ascomycota</taxon>
        <taxon>Pezizomycotina</taxon>
        <taxon>Eurotiomycetes</taxon>
        <taxon>Eurotiomycetidae</taxon>
        <taxon>Eurotiales</taxon>
        <taxon>Trichocomaceae</taxon>
        <taxon>Talaromyces</taxon>
        <taxon>Talaromyces sect. Bacilispori</taxon>
    </lineage>
</organism>
<feature type="transmembrane region" description="Helical" evidence="1">
    <location>
        <begin position="138"/>
        <end position="161"/>
    </location>
</feature>